<feature type="signal peptide" evidence="1">
    <location>
        <begin position="1"/>
        <end position="16"/>
    </location>
</feature>
<name>A0A976QSQ1_THEOR</name>
<reference evidence="2" key="1">
    <citation type="submission" date="2022-07" db="EMBL/GenBank/DDBJ databases">
        <title>Evaluation of T. orientalis genome assembly methods using nanopore sequencing and analysis of variation between genomes.</title>
        <authorList>
            <person name="Yam J."/>
            <person name="Micallef M.L."/>
            <person name="Liu M."/>
            <person name="Djordjevic S.P."/>
            <person name="Bogema D.R."/>
            <person name="Jenkins C."/>
        </authorList>
    </citation>
    <scope>NUCLEOTIDE SEQUENCE</scope>
    <source>
        <strain evidence="2">Fish Creek</strain>
    </source>
</reference>
<keyword evidence="1" id="KW-0732">Signal</keyword>
<dbReference type="Pfam" id="PF04385">
    <property type="entry name" value="FAINT"/>
    <property type="match status" value="3"/>
</dbReference>
<dbReference type="InterPro" id="IPR007480">
    <property type="entry name" value="DUF529"/>
</dbReference>
<dbReference type="EMBL" id="CP056067">
    <property type="protein sequence ID" value="UKJ89687.2"/>
    <property type="molecule type" value="Genomic_DNA"/>
</dbReference>
<dbReference type="Proteomes" id="UP000244803">
    <property type="component" value="Chromosome 4"/>
</dbReference>
<evidence type="ECO:0000313" key="3">
    <source>
        <dbReference type="Proteomes" id="UP000244803"/>
    </source>
</evidence>
<sequence>MTYIALLLFCLNAVACNNNIENRDVDLKAKWDNPGVDYYEAYFDNVFYSYYKPKKENEIKSISESFQLIWVSPDLDVTCKYVLVAYKNIDPHLVYLLITKGDNISEEYYQKTGVYWRKIGEENYKEAIEFLKYGAEYRPVTLFLSNQDNTPSYYVQNFEGNRPYRFFCLRYGFGARRVFYKGEIWASQDEDERCVAVWAYKMDGISIQYVKLLTTKGNGVSDVLEFTYTNNKWRQSIPGEHYPNSPNIDYLENFMHPEYTYSNKSAEIKFPDFEMEIPQDKYIHNNYPELLFIDKSIVNTHSMLYKEYMDDVLYYHYHPKSPNSVKIIFDSSEKVWTANGSETCTYALIAFEGENPVLAYLFLRVEDQTRSLFLRNGPEGWVRSDLKHYAEKVEMIKSEHKFVEFHRLDLYSYFNNKYYDISMGTGYVTYLAKYGIRIAMVSYLTHEIWSSQKGERCVGVWANENGYYYMLKMLIAHKGKSELLTFYRIDNVFKKVDAIHMEEGTGGEKEFYVELEGRRYKIPQERVKASIGPPKWFYYPDYDFTPKIREIDGSYPMDDYQHIYSDYQYVYGPVANDYMTQATYPLYKIGLGVGVDIANVDETVANSTKGVYDGVLNLNLIEPLPGTYFSKIVESGDLLYSQPSSMDASVGVALYTVNGKNMLADVMLATSRPASIHLEKVGGAWKYISGGTFEERVRELKEYKRKE</sequence>
<proteinExistence type="predicted"/>
<accession>A0A976QSQ1</accession>
<organism evidence="2 3">
    <name type="scientific">Theileria orientalis</name>
    <dbReference type="NCBI Taxonomy" id="68886"/>
    <lineage>
        <taxon>Eukaryota</taxon>
        <taxon>Sar</taxon>
        <taxon>Alveolata</taxon>
        <taxon>Apicomplexa</taxon>
        <taxon>Aconoidasida</taxon>
        <taxon>Piroplasmida</taxon>
        <taxon>Theileriidae</taxon>
        <taxon>Theileria</taxon>
    </lineage>
</organism>
<evidence type="ECO:0008006" key="4">
    <source>
        <dbReference type="Google" id="ProtNLM"/>
    </source>
</evidence>
<protein>
    <recommendedName>
        <fullName evidence="4">Lipoprotein</fullName>
    </recommendedName>
</protein>
<dbReference type="AlphaFoldDB" id="A0A976QSQ1"/>
<evidence type="ECO:0000313" key="2">
    <source>
        <dbReference type="EMBL" id="UKJ89687.2"/>
    </source>
</evidence>
<feature type="chain" id="PRO_5037584982" description="Lipoprotein" evidence="1">
    <location>
        <begin position="17"/>
        <end position="707"/>
    </location>
</feature>
<dbReference type="OrthoDB" id="360775at2759"/>
<gene>
    <name evidence="2" type="ORF">MACJ_002940</name>
</gene>
<evidence type="ECO:0000256" key="1">
    <source>
        <dbReference type="SAM" id="SignalP"/>
    </source>
</evidence>